<organism evidence="17 18">
    <name type="scientific">Rhizodiscina lignyota</name>
    <dbReference type="NCBI Taxonomy" id="1504668"/>
    <lineage>
        <taxon>Eukaryota</taxon>
        <taxon>Fungi</taxon>
        <taxon>Dikarya</taxon>
        <taxon>Ascomycota</taxon>
        <taxon>Pezizomycotina</taxon>
        <taxon>Dothideomycetes</taxon>
        <taxon>Pleosporomycetidae</taxon>
        <taxon>Aulographales</taxon>
        <taxon>Rhizodiscinaceae</taxon>
        <taxon>Rhizodiscina</taxon>
    </lineage>
</organism>
<dbReference type="PANTHER" id="PTHR12603">
    <property type="entry name" value="CCR4-NOT TRANSCRIPTION COMPLEX RELATED"/>
    <property type="match status" value="1"/>
</dbReference>
<comment type="caution">
    <text evidence="17">The sequence shown here is derived from an EMBL/GenBank/DDBJ whole genome shotgun (WGS) entry which is preliminary data.</text>
</comment>
<dbReference type="SMART" id="SM00361">
    <property type="entry name" value="RRM_1"/>
    <property type="match status" value="1"/>
</dbReference>
<dbReference type="PROSITE" id="PS50103">
    <property type="entry name" value="ZF_C3H1"/>
    <property type="match status" value="1"/>
</dbReference>
<reference evidence="17" key="1">
    <citation type="journal article" date="2020" name="Stud. Mycol.">
        <title>101 Dothideomycetes genomes: a test case for predicting lifestyles and emergence of pathogens.</title>
        <authorList>
            <person name="Haridas S."/>
            <person name="Albert R."/>
            <person name="Binder M."/>
            <person name="Bloem J."/>
            <person name="Labutti K."/>
            <person name="Salamov A."/>
            <person name="Andreopoulos B."/>
            <person name="Baker S."/>
            <person name="Barry K."/>
            <person name="Bills G."/>
            <person name="Bluhm B."/>
            <person name="Cannon C."/>
            <person name="Castanera R."/>
            <person name="Culley D."/>
            <person name="Daum C."/>
            <person name="Ezra D."/>
            <person name="Gonzalez J."/>
            <person name="Henrissat B."/>
            <person name="Kuo A."/>
            <person name="Liang C."/>
            <person name="Lipzen A."/>
            <person name="Lutzoni F."/>
            <person name="Magnuson J."/>
            <person name="Mondo S."/>
            <person name="Nolan M."/>
            <person name="Ohm R."/>
            <person name="Pangilinan J."/>
            <person name="Park H.-J."/>
            <person name="Ramirez L."/>
            <person name="Alfaro M."/>
            <person name="Sun H."/>
            <person name="Tritt A."/>
            <person name="Yoshinaga Y."/>
            <person name="Zwiers L.-H."/>
            <person name="Turgeon B."/>
            <person name="Goodwin S."/>
            <person name="Spatafora J."/>
            <person name="Crous P."/>
            <person name="Grigoriev I."/>
        </authorList>
    </citation>
    <scope>NUCLEOTIDE SEQUENCE</scope>
    <source>
        <strain evidence="17">CBS 133067</strain>
    </source>
</reference>
<dbReference type="Pfam" id="PF00076">
    <property type="entry name" value="RRM_1"/>
    <property type="match status" value="1"/>
</dbReference>
<dbReference type="GO" id="GO:0010557">
    <property type="term" value="P:positive regulation of macromolecule biosynthetic process"/>
    <property type="evidence" value="ECO:0007669"/>
    <property type="project" value="UniProtKB-ARBA"/>
</dbReference>
<evidence type="ECO:0000256" key="11">
    <source>
        <dbReference type="PROSITE-ProRule" id="PRU00176"/>
    </source>
</evidence>
<dbReference type="Gene3D" id="3.30.40.10">
    <property type="entry name" value="Zinc/RING finger domain, C3HC4 (zinc finger)"/>
    <property type="match status" value="1"/>
</dbReference>
<dbReference type="InterPro" id="IPR000504">
    <property type="entry name" value="RRM_dom"/>
</dbReference>
<dbReference type="InterPro" id="IPR003954">
    <property type="entry name" value="RRM_euk-type"/>
</dbReference>
<keyword evidence="4 12" id="KW-0863">Zinc-finger</keyword>
<evidence type="ECO:0000259" key="16">
    <source>
        <dbReference type="PROSITE" id="PS50103"/>
    </source>
</evidence>
<evidence type="ECO:0000259" key="14">
    <source>
        <dbReference type="PROSITE" id="PS50089"/>
    </source>
</evidence>
<feature type="non-terminal residue" evidence="17">
    <location>
        <position position="1"/>
    </location>
</feature>
<dbReference type="InterPro" id="IPR000571">
    <property type="entry name" value="Znf_CCCH"/>
</dbReference>
<keyword evidence="9" id="KW-0804">Transcription</keyword>
<evidence type="ECO:0000313" key="17">
    <source>
        <dbReference type="EMBL" id="KAF2097991.1"/>
    </source>
</evidence>
<dbReference type="OrthoDB" id="1923159at2759"/>
<dbReference type="CDD" id="cd12438">
    <property type="entry name" value="RRM_CNOT4"/>
    <property type="match status" value="1"/>
</dbReference>
<dbReference type="AlphaFoldDB" id="A0A9P4M4R1"/>
<dbReference type="InterPro" id="IPR013083">
    <property type="entry name" value="Znf_RING/FYVE/PHD"/>
</dbReference>
<feature type="region of interest" description="Disordered" evidence="13">
    <location>
        <begin position="71"/>
        <end position="96"/>
    </location>
</feature>
<evidence type="ECO:0000256" key="8">
    <source>
        <dbReference type="ARBA" id="ARBA00023054"/>
    </source>
</evidence>
<gene>
    <name evidence="17" type="ORF">NA57DRAFT_15230</name>
</gene>
<dbReference type="InterPro" id="IPR039515">
    <property type="entry name" value="NOT4_mRING-HC-C4C4"/>
</dbReference>
<dbReference type="SUPFAM" id="SSF57850">
    <property type="entry name" value="RING/U-box"/>
    <property type="match status" value="1"/>
</dbReference>
<dbReference type="InterPro" id="IPR001841">
    <property type="entry name" value="Znf_RING"/>
</dbReference>
<evidence type="ECO:0000256" key="2">
    <source>
        <dbReference type="ARBA" id="ARBA00022491"/>
    </source>
</evidence>
<evidence type="ECO:0008006" key="19">
    <source>
        <dbReference type="Google" id="ProtNLM"/>
    </source>
</evidence>
<dbReference type="GO" id="GO:0003723">
    <property type="term" value="F:RNA binding"/>
    <property type="evidence" value="ECO:0007669"/>
    <property type="project" value="UniProtKB-UniRule"/>
</dbReference>
<evidence type="ECO:0000256" key="5">
    <source>
        <dbReference type="ARBA" id="ARBA00022833"/>
    </source>
</evidence>
<keyword evidence="3 12" id="KW-0479">Metal-binding</keyword>
<keyword evidence="2" id="KW-0678">Repressor</keyword>
<dbReference type="FunFam" id="3.30.70.330:FF:000257">
    <property type="entry name" value="CCR4-NOT core complex subunit Not4"/>
    <property type="match status" value="1"/>
</dbReference>
<keyword evidence="7" id="KW-0805">Transcription regulation</keyword>
<keyword evidence="10" id="KW-0539">Nucleus</keyword>
<keyword evidence="6 11" id="KW-0694">RNA-binding</keyword>
<feature type="zinc finger region" description="C3H1-type" evidence="12">
    <location>
        <begin position="195"/>
        <end position="222"/>
    </location>
</feature>
<dbReference type="GO" id="GO:0005634">
    <property type="term" value="C:nucleus"/>
    <property type="evidence" value="ECO:0007669"/>
    <property type="project" value="UniProtKB-SubCell"/>
</dbReference>
<dbReference type="Gene3D" id="3.30.70.330">
    <property type="match status" value="1"/>
</dbReference>
<feature type="compositionally biased region" description="Basic and acidic residues" evidence="13">
    <location>
        <begin position="86"/>
        <end position="96"/>
    </location>
</feature>
<evidence type="ECO:0000256" key="9">
    <source>
        <dbReference type="ARBA" id="ARBA00023163"/>
    </source>
</evidence>
<evidence type="ECO:0000256" key="10">
    <source>
        <dbReference type="ARBA" id="ARBA00023242"/>
    </source>
</evidence>
<dbReference type="InterPro" id="IPR035979">
    <property type="entry name" value="RBD_domain_sf"/>
</dbReference>
<evidence type="ECO:0000256" key="7">
    <source>
        <dbReference type="ARBA" id="ARBA00023015"/>
    </source>
</evidence>
<evidence type="ECO:0000256" key="13">
    <source>
        <dbReference type="SAM" id="MobiDB-lite"/>
    </source>
</evidence>
<evidence type="ECO:0000256" key="6">
    <source>
        <dbReference type="ARBA" id="ARBA00022884"/>
    </source>
</evidence>
<dbReference type="SUPFAM" id="SSF54928">
    <property type="entry name" value="RNA-binding domain, RBD"/>
    <property type="match status" value="1"/>
</dbReference>
<evidence type="ECO:0000256" key="4">
    <source>
        <dbReference type="ARBA" id="ARBA00022771"/>
    </source>
</evidence>
<keyword evidence="18" id="KW-1185">Reference proteome</keyword>
<dbReference type="Proteomes" id="UP000799772">
    <property type="component" value="Unassembled WGS sequence"/>
</dbReference>
<dbReference type="Pfam" id="PF14570">
    <property type="entry name" value="zf-RING_4"/>
    <property type="match status" value="1"/>
</dbReference>
<dbReference type="PROSITE" id="PS50089">
    <property type="entry name" value="ZF_RING_2"/>
    <property type="match status" value="1"/>
</dbReference>
<accession>A0A9P4M4R1</accession>
<protein>
    <recommendedName>
        <fullName evidence="19">CCR4-NOT transcription complex subunit 4</fullName>
    </recommendedName>
</protein>
<sequence length="232" mass="26229">DDEEEVCPLCVEEFDLMDKSFKPCPCGYQICQFCYNNIKTTLNGLCPACRRPYDEKNIQWKPVSPEEMALHKADNAAKQKKQAAAKQKEAQKKEADHLNRKHLAGLRVVQKNLVYVTGLSPRIQEDQLLETLRGEQYFGQYGKIIKIVVSKAKQASHPPQSVGVYVTFARKEDAATCIAAVDGSQNGDRTLRAQYGTTKYCSAFLRGENCTNRNCMFLHEPGEESESFTRHD</sequence>
<feature type="non-terminal residue" evidence="17">
    <location>
        <position position="232"/>
    </location>
</feature>
<feature type="domain" description="RRM" evidence="15">
    <location>
        <begin position="112"/>
        <end position="198"/>
    </location>
</feature>
<dbReference type="GO" id="GO:0008270">
    <property type="term" value="F:zinc ion binding"/>
    <property type="evidence" value="ECO:0007669"/>
    <property type="project" value="UniProtKB-KW"/>
</dbReference>
<dbReference type="PROSITE" id="PS50102">
    <property type="entry name" value="RRM"/>
    <property type="match status" value="1"/>
</dbReference>
<dbReference type="CDD" id="cd16618">
    <property type="entry name" value="mRING-HC-C4C4_CNOT4"/>
    <property type="match status" value="1"/>
</dbReference>
<dbReference type="InterPro" id="IPR012677">
    <property type="entry name" value="Nucleotide-bd_a/b_plait_sf"/>
</dbReference>
<evidence type="ECO:0000313" key="18">
    <source>
        <dbReference type="Proteomes" id="UP000799772"/>
    </source>
</evidence>
<dbReference type="PANTHER" id="PTHR12603:SF0">
    <property type="entry name" value="CCR4-NOT TRANSCRIPTION COMPLEX SUBUNIT 4"/>
    <property type="match status" value="1"/>
</dbReference>
<dbReference type="GO" id="GO:0016567">
    <property type="term" value="P:protein ubiquitination"/>
    <property type="evidence" value="ECO:0007669"/>
    <property type="project" value="TreeGrafter"/>
</dbReference>
<evidence type="ECO:0000256" key="3">
    <source>
        <dbReference type="ARBA" id="ARBA00022723"/>
    </source>
</evidence>
<dbReference type="EMBL" id="ML978127">
    <property type="protein sequence ID" value="KAF2097991.1"/>
    <property type="molecule type" value="Genomic_DNA"/>
</dbReference>
<dbReference type="GO" id="GO:0051254">
    <property type="term" value="P:positive regulation of RNA metabolic process"/>
    <property type="evidence" value="ECO:0007669"/>
    <property type="project" value="UniProtKB-ARBA"/>
</dbReference>
<dbReference type="InterPro" id="IPR034261">
    <property type="entry name" value="CNOT4_RRM"/>
</dbReference>
<dbReference type="FunFam" id="3.30.40.10:FF:000006">
    <property type="entry name" value="CCR4-NOT transcription complex subunit 4"/>
    <property type="match status" value="1"/>
</dbReference>
<feature type="domain" description="C3H1-type" evidence="16">
    <location>
        <begin position="195"/>
        <end position="222"/>
    </location>
</feature>
<proteinExistence type="predicted"/>
<evidence type="ECO:0000256" key="1">
    <source>
        <dbReference type="ARBA" id="ARBA00004123"/>
    </source>
</evidence>
<dbReference type="InterPro" id="IPR039780">
    <property type="entry name" value="Mot2"/>
</dbReference>
<keyword evidence="5 12" id="KW-0862">Zinc</keyword>
<dbReference type="GO" id="GO:0061630">
    <property type="term" value="F:ubiquitin protein ligase activity"/>
    <property type="evidence" value="ECO:0007669"/>
    <property type="project" value="UniProtKB-ARBA"/>
</dbReference>
<evidence type="ECO:0000256" key="12">
    <source>
        <dbReference type="PROSITE-ProRule" id="PRU00723"/>
    </source>
</evidence>
<dbReference type="GO" id="GO:0030015">
    <property type="term" value="C:CCR4-NOT core complex"/>
    <property type="evidence" value="ECO:0007669"/>
    <property type="project" value="UniProtKB-ARBA"/>
</dbReference>
<comment type="subcellular location">
    <subcellularLocation>
        <location evidence="1">Nucleus</location>
    </subcellularLocation>
</comment>
<evidence type="ECO:0000259" key="15">
    <source>
        <dbReference type="PROSITE" id="PS50102"/>
    </source>
</evidence>
<keyword evidence="8" id="KW-0175">Coiled coil</keyword>
<name>A0A9P4M4R1_9PEZI</name>
<feature type="domain" description="RING-type" evidence="14">
    <location>
        <begin position="7"/>
        <end position="50"/>
    </location>
</feature>
<dbReference type="GO" id="GO:0000956">
    <property type="term" value="P:nuclear-transcribed mRNA catabolic process"/>
    <property type="evidence" value="ECO:0007669"/>
    <property type="project" value="UniProtKB-ARBA"/>
</dbReference>